<dbReference type="PANTHER" id="PTHR46243:SF1">
    <property type="entry name" value="BIS(5'-ADENOSYL)-TRIPHOSPHATASE"/>
    <property type="match status" value="1"/>
</dbReference>
<dbReference type="InterPro" id="IPR051884">
    <property type="entry name" value="Bis(5'-adenosyl)-TPase_reg"/>
</dbReference>
<dbReference type="InterPro" id="IPR019808">
    <property type="entry name" value="Histidine_triad_CS"/>
</dbReference>
<dbReference type="EMBL" id="DF968183">
    <property type="protein sequence ID" value="GAP44584.1"/>
    <property type="molecule type" value="Genomic_DNA"/>
</dbReference>
<dbReference type="Gene3D" id="3.30.428.10">
    <property type="entry name" value="HIT-like"/>
    <property type="match status" value="1"/>
</dbReference>
<dbReference type="PROSITE" id="PS00892">
    <property type="entry name" value="HIT_1"/>
    <property type="match status" value="1"/>
</dbReference>
<evidence type="ECO:0000256" key="1">
    <source>
        <dbReference type="PROSITE-ProRule" id="PRU00464"/>
    </source>
</evidence>
<feature type="short sequence motif" description="Histidine triad motif" evidence="1">
    <location>
        <begin position="95"/>
        <end position="99"/>
    </location>
</feature>
<gene>
    <name evidence="3" type="ORF">TBC1_12393</name>
</gene>
<dbReference type="RefSeq" id="WP_062044125.1">
    <property type="nucleotide sequence ID" value="NZ_DF968183.1"/>
</dbReference>
<organism evidence="3">
    <name type="scientific">Lentimicrobium saccharophilum</name>
    <dbReference type="NCBI Taxonomy" id="1678841"/>
    <lineage>
        <taxon>Bacteria</taxon>
        <taxon>Pseudomonadati</taxon>
        <taxon>Bacteroidota</taxon>
        <taxon>Bacteroidia</taxon>
        <taxon>Bacteroidales</taxon>
        <taxon>Lentimicrobiaceae</taxon>
        <taxon>Lentimicrobium</taxon>
    </lineage>
</organism>
<dbReference type="PROSITE" id="PS51084">
    <property type="entry name" value="HIT_2"/>
    <property type="match status" value="1"/>
</dbReference>
<dbReference type="SUPFAM" id="SSF54197">
    <property type="entry name" value="HIT-like"/>
    <property type="match status" value="1"/>
</dbReference>
<dbReference type="GO" id="GO:0016787">
    <property type="term" value="F:hydrolase activity"/>
    <property type="evidence" value="ECO:0007669"/>
    <property type="project" value="UniProtKB-KW"/>
</dbReference>
<dbReference type="Proteomes" id="UP000053091">
    <property type="component" value="Unassembled WGS sequence"/>
</dbReference>
<dbReference type="AlphaFoldDB" id="A0A0S7C5Z1"/>
<keyword evidence="3" id="KW-0378">Hydrolase</keyword>
<dbReference type="OrthoDB" id="9784774at2"/>
<sequence>MKKDCPFCDSHVTAQIFATENGFSALYNHSPILPGHTLIIPDKHTGSLFELNEEEISGFFTFARKVTSFLTDIYRSDAYDWSLQEGVAAGQSVDHLHLHIIPRKPGDLPEGVEWYGKLHEQQSLALDDSERIVLSEREYQEISRAMKEKWDSFVSHQ</sequence>
<dbReference type="Pfam" id="PF01230">
    <property type="entry name" value="HIT"/>
    <property type="match status" value="1"/>
</dbReference>
<dbReference type="InterPro" id="IPR011146">
    <property type="entry name" value="HIT-like"/>
</dbReference>
<name>A0A0S7C5Z1_9BACT</name>
<keyword evidence="4" id="KW-1185">Reference proteome</keyword>
<evidence type="ECO:0000259" key="2">
    <source>
        <dbReference type="PROSITE" id="PS51084"/>
    </source>
</evidence>
<dbReference type="PANTHER" id="PTHR46243">
    <property type="entry name" value="BIS(5'-ADENOSYL)-TRIPHOSPHATASE"/>
    <property type="match status" value="1"/>
</dbReference>
<proteinExistence type="predicted"/>
<feature type="domain" description="HIT" evidence="2">
    <location>
        <begin position="3"/>
        <end position="110"/>
    </location>
</feature>
<protein>
    <submittedName>
        <fullName evidence="3">Diadenosine tetraphosphate (Ap4A) hydrolase</fullName>
    </submittedName>
</protein>
<dbReference type="InterPro" id="IPR036265">
    <property type="entry name" value="HIT-like_sf"/>
</dbReference>
<evidence type="ECO:0000313" key="3">
    <source>
        <dbReference type="EMBL" id="GAP44584.1"/>
    </source>
</evidence>
<accession>A0A0S7C5Z1</accession>
<reference evidence="3" key="1">
    <citation type="journal article" date="2015" name="Genome Announc.">
        <title>Draft Genome Sequence of Bacteroidales Strain TBC1, a Novel Isolate from a Methanogenic Wastewater Treatment System.</title>
        <authorList>
            <person name="Tourlousse D.M."/>
            <person name="Matsuura N."/>
            <person name="Sun L."/>
            <person name="Toyonaga M."/>
            <person name="Kuroda K."/>
            <person name="Ohashi A."/>
            <person name="Cruz R."/>
            <person name="Yamaguchi T."/>
            <person name="Sekiguchi Y."/>
        </authorList>
    </citation>
    <scope>NUCLEOTIDE SEQUENCE [LARGE SCALE GENOMIC DNA]</scope>
    <source>
        <strain evidence="3">TBC1</strain>
    </source>
</reference>
<evidence type="ECO:0000313" key="4">
    <source>
        <dbReference type="Proteomes" id="UP000053091"/>
    </source>
</evidence>
<dbReference type="STRING" id="1678841.TBC1_12393"/>